<evidence type="ECO:0000313" key="10">
    <source>
        <dbReference type="Proteomes" id="UP000228614"/>
    </source>
</evidence>
<evidence type="ECO:0000256" key="3">
    <source>
        <dbReference type="ARBA" id="ARBA00022801"/>
    </source>
</evidence>
<dbReference type="Proteomes" id="UP000228614">
    <property type="component" value="Unassembled WGS sequence"/>
</dbReference>
<dbReference type="GO" id="GO:0003677">
    <property type="term" value="F:DNA binding"/>
    <property type="evidence" value="ECO:0007669"/>
    <property type="project" value="InterPro"/>
</dbReference>
<feature type="domain" description="Peptidase S24/S26A/S26B/S26C" evidence="8">
    <location>
        <begin position="73"/>
        <end position="185"/>
    </location>
</feature>
<keyword evidence="2" id="KW-0227">DNA damage</keyword>
<gene>
    <name evidence="9" type="ORF">COT95_02335</name>
</gene>
<comment type="similarity">
    <text evidence="1 7">Belongs to the peptidase S24 family.</text>
</comment>
<dbReference type="InterPro" id="IPR015927">
    <property type="entry name" value="Peptidase_S24_S26A/B/C"/>
</dbReference>
<protein>
    <submittedName>
        <fullName evidence="9">LexA family transcriptional repressor</fullName>
    </submittedName>
</protein>
<evidence type="ECO:0000256" key="2">
    <source>
        <dbReference type="ARBA" id="ARBA00022763"/>
    </source>
</evidence>
<dbReference type="Gene3D" id="2.10.109.10">
    <property type="entry name" value="Umud Fragment, subunit A"/>
    <property type="match status" value="1"/>
</dbReference>
<keyword evidence="6" id="KW-0742">SOS response</keyword>
<dbReference type="GO" id="GO:0006355">
    <property type="term" value="P:regulation of DNA-templated transcription"/>
    <property type="evidence" value="ECO:0007669"/>
    <property type="project" value="InterPro"/>
</dbReference>
<sequence>MSKEKYDYYKKNFITFYQKSRRLPSYAEMLELFHFSSKNAVSKVVSKFVEEDLVSKDENGRLIAGPDMFGVRLIGNIQAGLPTDAEQEIGESLSIDEYLIEKRDKTYLLEVNGDSMIEAGINEGDLVIVEQGRTPKIGDIVIADVDNEWTMKYFEKEKGKTILKPANKNYPIIRPVGELKIGGVVKGVVRKY</sequence>
<proteinExistence type="inferred from homology"/>
<name>A0A2H0V6N6_9BACT</name>
<keyword evidence="4 7" id="KW-0068">Autocatalytic cleavage</keyword>
<accession>A0A2H0V6N6</accession>
<organism evidence="9 10">
    <name type="scientific">Candidatus Falkowbacteria bacterium CG10_big_fil_rev_8_21_14_0_10_37_6</name>
    <dbReference type="NCBI Taxonomy" id="1974563"/>
    <lineage>
        <taxon>Bacteria</taxon>
        <taxon>Candidatus Falkowiibacteriota</taxon>
    </lineage>
</organism>
<keyword evidence="3 7" id="KW-0378">Hydrolase</keyword>
<dbReference type="InterPro" id="IPR036286">
    <property type="entry name" value="LexA/Signal_pep-like_sf"/>
</dbReference>
<dbReference type="GO" id="GO:0016787">
    <property type="term" value="F:hydrolase activity"/>
    <property type="evidence" value="ECO:0007669"/>
    <property type="project" value="UniProtKB-KW"/>
</dbReference>
<evidence type="ECO:0000256" key="1">
    <source>
        <dbReference type="ARBA" id="ARBA00007484"/>
    </source>
</evidence>
<dbReference type="PRINTS" id="PR00726">
    <property type="entry name" value="LEXASERPTASE"/>
</dbReference>
<dbReference type="SUPFAM" id="SSF51306">
    <property type="entry name" value="LexA/Signal peptidase"/>
    <property type="match status" value="1"/>
</dbReference>
<keyword evidence="5" id="KW-0234">DNA repair</keyword>
<reference evidence="10" key="1">
    <citation type="submission" date="2017-09" db="EMBL/GenBank/DDBJ databases">
        <title>Depth-based differentiation of microbial function through sediment-hosted aquifers and enrichment of novel symbionts in the deep terrestrial subsurface.</title>
        <authorList>
            <person name="Probst A.J."/>
            <person name="Ladd B."/>
            <person name="Jarett J.K."/>
            <person name="Geller-Mcgrath D.E."/>
            <person name="Sieber C.M.K."/>
            <person name="Emerson J.B."/>
            <person name="Anantharaman K."/>
            <person name="Thomas B.C."/>
            <person name="Malmstrom R."/>
            <person name="Stieglmeier M."/>
            <person name="Klingl A."/>
            <person name="Woyke T."/>
            <person name="Ryan C.M."/>
            <person name="Banfield J.F."/>
        </authorList>
    </citation>
    <scope>NUCLEOTIDE SEQUENCE [LARGE SCALE GENOMIC DNA]</scope>
</reference>
<dbReference type="CDD" id="cd06529">
    <property type="entry name" value="S24_LexA-like"/>
    <property type="match status" value="1"/>
</dbReference>
<dbReference type="Pfam" id="PF00717">
    <property type="entry name" value="Peptidase_S24"/>
    <property type="match status" value="1"/>
</dbReference>
<evidence type="ECO:0000259" key="8">
    <source>
        <dbReference type="Pfam" id="PF00717"/>
    </source>
</evidence>
<evidence type="ECO:0000256" key="6">
    <source>
        <dbReference type="ARBA" id="ARBA00023236"/>
    </source>
</evidence>
<dbReference type="GO" id="GO:0009432">
    <property type="term" value="P:SOS response"/>
    <property type="evidence" value="ECO:0007669"/>
    <property type="project" value="UniProtKB-KW"/>
</dbReference>
<dbReference type="AlphaFoldDB" id="A0A2H0V6N6"/>
<comment type="caution">
    <text evidence="9">The sequence shown here is derived from an EMBL/GenBank/DDBJ whole genome shotgun (WGS) entry which is preliminary data.</text>
</comment>
<dbReference type="GO" id="GO:0006281">
    <property type="term" value="P:DNA repair"/>
    <property type="evidence" value="ECO:0007669"/>
    <property type="project" value="UniProtKB-KW"/>
</dbReference>
<dbReference type="EMBL" id="PFAN01000117">
    <property type="protein sequence ID" value="PIR94767.1"/>
    <property type="molecule type" value="Genomic_DNA"/>
</dbReference>
<evidence type="ECO:0000256" key="4">
    <source>
        <dbReference type="ARBA" id="ARBA00022813"/>
    </source>
</evidence>
<dbReference type="PANTHER" id="PTHR33516">
    <property type="entry name" value="LEXA REPRESSOR"/>
    <property type="match status" value="1"/>
</dbReference>
<dbReference type="InterPro" id="IPR006197">
    <property type="entry name" value="Peptidase_S24_LexA"/>
</dbReference>
<dbReference type="InterPro" id="IPR050077">
    <property type="entry name" value="LexA_repressor"/>
</dbReference>
<evidence type="ECO:0000256" key="7">
    <source>
        <dbReference type="RuleBase" id="RU003991"/>
    </source>
</evidence>
<dbReference type="InterPro" id="IPR039418">
    <property type="entry name" value="LexA-like"/>
</dbReference>
<evidence type="ECO:0000313" key="9">
    <source>
        <dbReference type="EMBL" id="PIR94767.1"/>
    </source>
</evidence>
<dbReference type="PANTHER" id="PTHR33516:SF2">
    <property type="entry name" value="LEXA REPRESSOR-RELATED"/>
    <property type="match status" value="1"/>
</dbReference>
<evidence type="ECO:0000256" key="5">
    <source>
        <dbReference type="ARBA" id="ARBA00023204"/>
    </source>
</evidence>